<feature type="compositionally biased region" description="Polar residues" evidence="1">
    <location>
        <begin position="436"/>
        <end position="445"/>
    </location>
</feature>
<dbReference type="GO" id="GO:0005886">
    <property type="term" value="C:plasma membrane"/>
    <property type="evidence" value="ECO:0007669"/>
    <property type="project" value="TreeGrafter"/>
</dbReference>
<dbReference type="InterPro" id="IPR007844">
    <property type="entry name" value="AsmA"/>
</dbReference>
<gene>
    <name evidence="3" type="ORF">SAMN04488120_106138</name>
</gene>
<dbReference type="STRING" id="1076937.SAMN04488120_106138"/>
<feature type="domain" description="AsmA" evidence="2">
    <location>
        <begin position="1"/>
        <end position="631"/>
    </location>
</feature>
<dbReference type="EMBL" id="FOOC01000006">
    <property type="protein sequence ID" value="SFF51690.1"/>
    <property type="molecule type" value="Genomic_DNA"/>
</dbReference>
<accession>A0A1I2JCI0</accession>
<protein>
    <submittedName>
        <fullName evidence="3">AsmA family protein</fullName>
    </submittedName>
</protein>
<dbReference type="InterPro" id="IPR052894">
    <property type="entry name" value="AsmA-related"/>
</dbReference>
<feature type="compositionally biased region" description="Low complexity" evidence="1">
    <location>
        <begin position="753"/>
        <end position="765"/>
    </location>
</feature>
<evidence type="ECO:0000256" key="1">
    <source>
        <dbReference type="SAM" id="MobiDB-lite"/>
    </source>
</evidence>
<name>A0A1I2JCI0_9GAMM</name>
<dbReference type="GO" id="GO:0090313">
    <property type="term" value="P:regulation of protein targeting to membrane"/>
    <property type="evidence" value="ECO:0007669"/>
    <property type="project" value="TreeGrafter"/>
</dbReference>
<reference evidence="3 4" key="1">
    <citation type="submission" date="2016-10" db="EMBL/GenBank/DDBJ databases">
        <authorList>
            <person name="de Groot N.N."/>
        </authorList>
    </citation>
    <scope>NUCLEOTIDE SEQUENCE [LARGE SCALE GENOMIC DNA]</scope>
    <source>
        <strain evidence="3 4">DSM 23609</strain>
    </source>
</reference>
<keyword evidence="4" id="KW-1185">Reference proteome</keyword>
<evidence type="ECO:0000313" key="3">
    <source>
        <dbReference type="EMBL" id="SFF51690.1"/>
    </source>
</evidence>
<dbReference type="Proteomes" id="UP000199771">
    <property type="component" value="Unassembled WGS sequence"/>
</dbReference>
<dbReference type="PANTHER" id="PTHR30441">
    <property type="entry name" value="DUF748 DOMAIN-CONTAINING PROTEIN"/>
    <property type="match status" value="1"/>
</dbReference>
<proteinExistence type="predicted"/>
<organism evidence="3 4">
    <name type="scientific">Fontimonas thermophila</name>
    <dbReference type="NCBI Taxonomy" id="1076937"/>
    <lineage>
        <taxon>Bacteria</taxon>
        <taxon>Pseudomonadati</taxon>
        <taxon>Pseudomonadota</taxon>
        <taxon>Gammaproteobacteria</taxon>
        <taxon>Nevskiales</taxon>
        <taxon>Nevskiaceae</taxon>
        <taxon>Fontimonas</taxon>
    </lineage>
</organism>
<sequence>MAKPLKIALAIVGSLILLLVGAAIALPLLFDPNQFRTQIADAVHKATGRHFEVGTISLHVFPWLRITVTDTQLGNAAGFGDTPFATAKSLDVGVRLLPLLFDRQIQARTITLDGLRLNLAIDGQGTSNWQDLIERQTPSKDAAPPSGQTDQPGFALDRIDIGGIEIRDAAIRYHDARSGKVYRLEPLTLKTGTIKPGRPFVVDLAVTALSEAPKAVLDLTLRSSVTPDLDAQRITLDTTRLGFKAQLNDQGLDAHGELDANILADLATRLFTVENLKVQAEASGKAVPGGKQTAKLSGTLRFDQKNGQLAFEKGRIETAGLALTTAIQGRLTGKNLQFSGPISIASFSPRELLAQLGVQLQTADPKALSKATLKTHLSGDSRSVTLSEFAFTLDDTSIDGRIAVTDFATQALEFALKADSLDADRYLPPQREPSAAKQTGDSAPSDINQIKLPTQALDALNANGTLTIASLKINGLKLSDVRLQLSGHGKTAKTQNLSARLYGGSINLGNRYIPGTTPNYALQTRIDALSAAPFLKDLLGKDYVSGLANLALDLNSRGTTVGDLRRALNGSVSVRVENGAIKGFNLGQILRQGQALLAGEAAPNATEPLETDFATLTASAKIIDGVLKTDDLSAASPAFRLVGSGQIDLVNETIRFLAKPTVVETSKGQGGKGLDQLKGLTIPIEISGNLFSPRYKLDLENALKERAKEKVQQKLAEELGLPKGETAEQQLKQKAAEKLGELLFGRKRKQEEPAPAASAPEPTPP</sequence>
<evidence type="ECO:0000313" key="4">
    <source>
        <dbReference type="Proteomes" id="UP000199771"/>
    </source>
</evidence>
<dbReference type="PANTHER" id="PTHR30441:SF4">
    <property type="entry name" value="PROTEIN ASMA"/>
    <property type="match status" value="1"/>
</dbReference>
<dbReference type="AlphaFoldDB" id="A0A1I2JCI0"/>
<feature type="region of interest" description="Disordered" evidence="1">
    <location>
        <begin position="425"/>
        <end position="445"/>
    </location>
</feature>
<feature type="region of interest" description="Disordered" evidence="1">
    <location>
        <begin position="742"/>
        <end position="765"/>
    </location>
</feature>
<dbReference type="Pfam" id="PF05170">
    <property type="entry name" value="AsmA"/>
    <property type="match status" value="1"/>
</dbReference>
<dbReference type="RefSeq" id="WP_091533557.1">
    <property type="nucleotide sequence ID" value="NZ_FOOC01000006.1"/>
</dbReference>
<evidence type="ECO:0000259" key="2">
    <source>
        <dbReference type="Pfam" id="PF05170"/>
    </source>
</evidence>